<feature type="compositionally biased region" description="Low complexity" evidence="1">
    <location>
        <begin position="113"/>
        <end position="129"/>
    </location>
</feature>
<accession>X6P753</accession>
<gene>
    <name evidence="2" type="ORF">RFI_03644</name>
</gene>
<keyword evidence="3" id="KW-1185">Reference proteome</keyword>
<feature type="compositionally biased region" description="Basic and acidic residues" evidence="1">
    <location>
        <begin position="59"/>
        <end position="68"/>
    </location>
</feature>
<evidence type="ECO:0000313" key="3">
    <source>
        <dbReference type="Proteomes" id="UP000023152"/>
    </source>
</evidence>
<evidence type="ECO:0000313" key="2">
    <source>
        <dbReference type="EMBL" id="ETO33462.1"/>
    </source>
</evidence>
<dbReference type="Proteomes" id="UP000023152">
    <property type="component" value="Unassembled WGS sequence"/>
</dbReference>
<feature type="compositionally biased region" description="Basic and acidic residues" evidence="1">
    <location>
        <begin position="12"/>
        <end position="52"/>
    </location>
</feature>
<feature type="region of interest" description="Disordered" evidence="1">
    <location>
        <begin position="1"/>
        <end position="157"/>
    </location>
</feature>
<evidence type="ECO:0000256" key="1">
    <source>
        <dbReference type="SAM" id="MobiDB-lite"/>
    </source>
</evidence>
<organism evidence="2 3">
    <name type="scientific">Reticulomyxa filosa</name>
    <dbReference type="NCBI Taxonomy" id="46433"/>
    <lineage>
        <taxon>Eukaryota</taxon>
        <taxon>Sar</taxon>
        <taxon>Rhizaria</taxon>
        <taxon>Retaria</taxon>
        <taxon>Foraminifera</taxon>
        <taxon>Monothalamids</taxon>
        <taxon>Reticulomyxidae</taxon>
        <taxon>Reticulomyxa</taxon>
    </lineage>
</organism>
<dbReference type="EMBL" id="ASPP01003376">
    <property type="protein sequence ID" value="ETO33462.1"/>
    <property type="molecule type" value="Genomic_DNA"/>
</dbReference>
<feature type="region of interest" description="Disordered" evidence="1">
    <location>
        <begin position="172"/>
        <end position="191"/>
    </location>
</feature>
<proteinExistence type="predicted"/>
<comment type="caution">
    <text evidence="2">The sequence shown here is derived from an EMBL/GenBank/DDBJ whole genome shotgun (WGS) entry which is preliminary data.</text>
</comment>
<feature type="non-terminal residue" evidence="2">
    <location>
        <position position="249"/>
    </location>
</feature>
<feature type="compositionally biased region" description="Basic and acidic residues" evidence="1">
    <location>
        <begin position="76"/>
        <end position="90"/>
    </location>
</feature>
<feature type="compositionally biased region" description="Low complexity" evidence="1">
    <location>
        <begin position="136"/>
        <end position="151"/>
    </location>
</feature>
<name>X6P753_RETFI</name>
<feature type="compositionally biased region" description="Basic and acidic residues" evidence="1">
    <location>
        <begin position="101"/>
        <end position="111"/>
    </location>
</feature>
<reference evidence="2 3" key="1">
    <citation type="journal article" date="2013" name="Curr. Biol.">
        <title>The Genome of the Foraminiferan Reticulomyxa filosa.</title>
        <authorList>
            <person name="Glockner G."/>
            <person name="Hulsmann N."/>
            <person name="Schleicher M."/>
            <person name="Noegel A.A."/>
            <person name="Eichinger L."/>
            <person name="Gallinger C."/>
            <person name="Pawlowski J."/>
            <person name="Sierra R."/>
            <person name="Euteneuer U."/>
            <person name="Pillet L."/>
            <person name="Moustafa A."/>
            <person name="Platzer M."/>
            <person name="Groth M."/>
            <person name="Szafranski K."/>
            <person name="Schliwa M."/>
        </authorList>
    </citation>
    <scope>NUCLEOTIDE SEQUENCE [LARGE SCALE GENOMIC DNA]</scope>
</reference>
<sequence length="249" mass="27235">MKKSGTGSQKQKTKEATNEKKKPEVTKNVVCERAKKSSKKPEGKGSEKEKKTTKGSKKKKEEPIEVKTVKMKKKTGTKEADSSKSKEKKGAGSSGKSSGSKRGDGGNDANEKNATNASNNNNNNNNAANGNGGGNANNNNTGNANSDSNNAKKNKVDKWEIMQKKIATFEQMKKSNTSHDSEITRTKETYHETSECVSEELTTEATHVLRQHVVGDNNRWNLEENIKLLKWFAGEGADDFIEDFCGVGF</sequence>
<dbReference type="AlphaFoldDB" id="X6P753"/>
<protein>
    <submittedName>
        <fullName evidence="2">Uncharacterized protein</fullName>
    </submittedName>
</protein>
<feature type="compositionally biased region" description="Polar residues" evidence="1">
    <location>
        <begin position="1"/>
        <end position="10"/>
    </location>
</feature>